<protein>
    <recommendedName>
        <fullName evidence="5 7">Arsenate reductase</fullName>
        <ecNumber evidence="4 7">1.20.4.1</ecNumber>
    </recommendedName>
</protein>
<gene>
    <name evidence="8" type="primary">arsC</name>
    <name evidence="8" type="ORF">D8I30_00320</name>
</gene>
<accession>A0A494RF90</accession>
<sequence>MTVTIFHNPKCSTSRKALEMLQEKGVQPNVVEYLKTGWDAETLNRLARETGGGLKGLLRKKEAEAAELLAADADDAAVLAAMMASPVLVERPIVETPKGAAIGRPVEAILPLLAD</sequence>
<dbReference type="Pfam" id="PF03960">
    <property type="entry name" value="ArsC"/>
    <property type="match status" value="1"/>
</dbReference>
<evidence type="ECO:0000256" key="7">
    <source>
        <dbReference type="RuleBase" id="RU362029"/>
    </source>
</evidence>
<evidence type="ECO:0000256" key="6">
    <source>
        <dbReference type="PROSITE-ProRule" id="PRU01282"/>
    </source>
</evidence>
<evidence type="ECO:0000256" key="1">
    <source>
        <dbReference type="ARBA" id="ARBA00007198"/>
    </source>
</evidence>
<dbReference type="Gene3D" id="3.40.30.10">
    <property type="entry name" value="Glutaredoxin"/>
    <property type="match status" value="1"/>
</dbReference>
<dbReference type="PROSITE" id="PS51353">
    <property type="entry name" value="ARSC"/>
    <property type="match status" value="1"/>
</dbReference>
<dbReference type="OrthoDB" id="9790554at2"/>
<dbReference type="RefSeq" id="WP_121480953.1">
    <property type="nucleotide sequence ID" value="NZ_CP032707.1"/>
</dbReference>
<keyword evidence="2" id="KW-0059">Arsenical resistance</keyword>
<dbReference type="Proteomes" id="UP000276984">
    <property type="component" value="Chromosome"/>
</dbReference>
<name>A0A494RF90_9CAUL</name>
<evidence type="ECO:0000313" key="9">
    <source>
        <dbReference type="Proteomes" id="UP000276984"/>
    </source>
</evidence>
<reference evidence="8 9" key="1">
    <citation type="submission" date="2018-10" db="EMBL/GenBank/DDBJ databases">
        <title>Complete genome sequence of Brevundimonas naejangsanensis BRV3.</title>
        <authorList>
            <person name="Berrios L."/>
            <person name="Ely B."/>
        </authorList>
    </citation>
    <scope>NUCLEOTIDE SEQUENCE [LARGE SCALE GENOMIC DNA]</scope>
    <source>
        <strain evidence="8 9">BRV3</strain>
    </source>
</reference>
<dbReference type="InterPro" id="IPR006659">
    <property type="entry name" value="Arsenate_reductase"/>
</dbReference>
<dbReference type="EMBL" id="CP032707">
    <property type="protein sequence ID" value="AYG93793.1"/>
    <property type="molecule type" value="Genomic_DNA"/>
</dbReference>
<dbReference type="PANTHER" id="PTHR30041:SF5">
    <property type="entry name" value="ARSENATE REDUCTASE-RELATED"/>
    <property type="match status" value="1"/>
</dbReference>
<dbReference type="EC" id="1.20.4.1" evidence="4 7"/>
<dbReference type="InterPro" id="IPR006660">
    <property type="entry name" value="Arsenate_reductase-like"/>
</dbReference>
<organism evidence="8 9">
    <name type="scientific">Brevundimonas naejangsanensis</name>
    <dbReference type="NCBI Taxonomy" id="588932"/>
    <lineage>
        <taxon>Bacteria</taxon>
        <taxon>Pseudomonadati</taxon>
        <taxon>Pseudomonadota</taxon>
        <taxon>Alphaproteobacteria</taxon>
        <taxon>Caulobacterales</taxon>
        <taxon>Caulobacteraceae</taxon>
        <taxon>Brevundimonas</taxon>
    </lineage>
</organism>
<dbReference type="PANTHER" id="PTHR30041">
    <property type="entry name" value="ARSENATE REDUCTASE"/>
    <property type="match status" value="1"/>
</dbReference>
<dbReference type="AlphaFoldDB" id="A0A494RF90"/>
<evidence type="ECO:0000313" key="8">
    <source>
        <dbReference type="EMBL" id="AYG93793.1"/>
    </source>
</evidence>
<evidence type="ECO:0000256" key="5">
    <source>
        <dbReference type="ARBA" id="ARBA00039879"/>
    </source>
</evidence>
<evidence type="ECO:0000256" key="3">
    <source>
        <dbReference type="ARBA" id="ARBA00023002"/>
    </source>
</evidence>
<evidence type="ECO:0000256" key="2">
    <source>
        <dbReference type="ARBA" id="ARBA00022849"/>
    </source>
</evidence>
<keyword evidence="3 7" id="KW-0560">Oxidoreductase</keyword>
<keyword evidence="9" id="KW-1185">Reference proteome</keyword>
<comment type="similarity">
    <text evidence="1 6 7">Belongs to the ArsC family.</text>
</comment>
<dbReference type="NCBIfam" id="TIGR00014">
    <property type="entry name" value="arsC"/>
    <property type="match status" value="1"/>
</dbReference>
<dbReference type="GO" id="GO:0046685">
    <property type="term" value="P:response to arsenic-containing substance"/>
    <property type="evidence" value="ECO:0007669"/>
    <property type="project" value="UniProtKB-KW"/>
</dbReference>
<comment type="catalytic activity">
    <reaction evidence="7">
        <text>[glutaredoxin]-dithiol + arsenate + glutathione + H(+) = glutathionyl-S-S-[glutaredoxin] + arsenite + H2O</text>
        <dbReference type="Rhea" id="RHEA:22016"/>
        <dbReference type="Rhea" id="RHEA-COMP:10729"/>
        <dbReference type="Rhea" id="RHEA-COMP:17668"/>
        <dbReference type="ChEBI" id="CHEBI:15377"/>
        <dbReference type="ChEBI" id="CHEBI:15378"/>
        <dbReference type="ChEBI" id="CHEBI:29242"/>
        <dbReference type="ChEBI" id="CHEBI:29950"/>
        <dbReference type="ChEBI" id="CHEBI:48597"/>
        <dbReference type="ChEBI" id="CHEBI:57925"/>
        <dbReference type="ChEBI" id="CHEBI:146199"/>
        <dbReference type="EC" id="1.20.4.1"/>
    </reaction>
</comment>
<dbReference type="GO" id="GO:0008794">
    <property type="term" value="F:arsenate reductase (glutaredoxin) activity"/>
    <property type="evidence" value="ECO:0007669"/>
    <property type="project" value="UniProtKB-UniRule"/>
</dbReference>
<dbReference type="SUPFAM" id="SSF52833">
    <property type="entry name" value="Thioredoxin-like"/>
    <property type="match status" value="1"/>
</dbReference>
<evidence type="ECO:0000256" key="4">
    <source>
        <dbReference type="ARBA" id="ARBA00038969"/>
    </source>
</evidence>
<dbReference type="InterPro" id="IPR036249">
    <property type="entry name" value="Thioredoxin-like_sf"/>
</dbReference>
<proteinExistence type="inferred from homology"/>